<comment type="catalytic activity">
    <reaction evidence="1 3 4">
        <text>[protein]-peptidylproline (omega=180) = [protein]-peptidylproline (omega=0)</text>
        <dbReference type="Rhea" id="RHEA:16237"/>
        <dbReference type="Rhea" id="RHEA-COMP:10747"/>
        <dbReference type="Rhea" id="RHEA-COMP:10748"/>
        <dbReference type="ChEBI" id="CHEBI:83833"/>
        <dbReference type="ChEBI" id="CHEBI:83834"/>
        <dbReference type="EC" id="5.2.1.8"/>
    </reaction>
</comment>
<dbReference type="Gene3D" id="3.10.50.40">
    <property type="match status" value="1"/>
</dbReference>
<dbReference type="SUPFAM" id="SSF54534">
    <property type="entry name" value="FKBP-like"/>
    <property type="match status" value="1"/>
</dbReference>
<dbReference type="InterPro" id="IPR046357">
    <property type="entry name" value="PPIase_dom_sf"/>
</dbReference>
<dbReference type="Proteomes" id="UP000676776">
    <property type="component" value="Unassembled WGS sequence"/>
</dbReference>
<comment type="caution">
    <text evidence="6">The sequence shown here is derived from an EMBL/GenBank/DDBJ whole genome shotgun (WGS) entry which is preliminary data.</text>
</comment>
<reference evidence="6 7" key="1">
    <citation type="submission" date="2021-03" db="EMBL/GenBank/DDBJ databases">
        <title>Winogradskyella sp. nov., isolated from costal sediment.</title>
        <authorList>
            <person name="Gao C."/>
        </authorList>
    </citation>
    <scope>NUCLEOTIDE SEQUENCE [LARGE SCALE GENOMIC DNA]</scope>
    <source>
        <strain evidence="6 7">DF17</strain>
    </source>
</reference>
<keyword evidence="7" id="KW-1185">Reference proteome</keyword>
<dbReference type="NCBIfam" id="TIGR03516">
    <property type="entry name" value="ppisom_GldI"/>
    <property type="match status" value="1"/>
</dbReference>
<proteinExistence type="inferred from homology"/>
<feature type="domain" description="PPIase FKBP-type" evidence="5">
    <location>
        <begin position="90"/>
        <end position="174"/>
    </location>
</feature>
<dbReference type="InterPro" id="IPR019869">
    <property type="entry name" value="Motility-assoc_PPIase_GldI"/>
</dbReference>
<dbReference type="PROSITE" id="PS50059">
    <property type="entry name" value="FKBP_PPIASE"/>
    <property type="match status" value="1"/>
</dbReference>
<evidence type="ECO:0000256" key="2">
    <source>
        <dbReference type="ARBA" id="ARBA00023110"/>
    </source>
</evidence>
<evidence type="ECO:0000256" key="1">
    <source>
        <dbReference type="ARBA" id="ARBA00000971"/>
    </source>
</evidence>
<evidence type="ECO:0000256" key="4">
    <source>
        <dbReference type="RuleBase" id="RU003915"/>
    </source>
</evidence>
<evidence type="ECO:0000313" key="6">
    <source>
        <dbReference type="EMBL" id="MBO3116162.1"/>
    </source>
</evidence>
<dbReference type="RefSeq" id="WP_208153032.1">
    <property type="nucleotide sequence ID" value="NZ_JAGEVF010000003.1"/>
</dbReference>
<dbReference type="InterPro" id="IPR001179">
    <property type="entry name" value="PPIase_FKBP_dom"/>
</dbReference>
<dbReference type="Pfam" id="PF00254">
    <property type="entry name" value="FKBP_C"/>
    <property type="match status" value="1"/>
</dbReference>
<dbReference type="PROSITE" id="PS51257">
    <property type="entry name" value="PROKAR_LIPOPROTEIN"/>
    <property type="match status" value="1"/>
</dbReference>
<organism evidence="6 7">
    <name type="scientific">Winogradskyella pelagia</name>
    <dbReference type="NCBI Taxonomy" id="2819984"/>
    <lineage>
        <taxon>Bacteria</taxon>
        <taxon>Pseudomonadati</taxon>
        <taxon>Bacteroidota</taxon>
        <taxon>Flavobacteriia</taxon>
        <taxon>Flavobacteriales</taxon>
        <taxon>Flavobacteriaceae</taxon>
        <taxon>Winogradskyella</taxon>
    </lineage>
</organism>
<evidence type="ECO:0000313" key="7">
    <source>
        <dbReference type="Proteomes" id="UP000676776"/>
    </source>
</evidence>
<dbReference type="EC" id="5.2.1.8" evidence="4"/>
<keyword evidence="3 4" id="KW-0413">Isomerase</keyword>
<name>A0ABS3T090_9FLAO</name>
<evidence type="ECO:0000256" key="3">
    <source>
        <dbReference type="PROSITE-ProRule" id="PRU00277"/>
    </source>
</evidence>
<accession>A0ABS3T090</accession>
<sequence length="178" mass="20310">MIKYLFSICLITSLLCSCKSPEARMPESVQSGSFLKESAERNKKLNAKEQQQIEKIIANNPSIEYLASKSGFWYFYNTKIENDSLQPEIGDIVDFEFNVSNLQGQQIYGNTNKTYVMDKEELFTGLREGLKLMKPSERITFIFPSQKAFGYYGDDNKIGTNVPLICEVTLNTIIKNND</sequence>
<protein>
    <recommendedName>
        <fullName evidence="4">Peptidyl-prolyl cis-trans isomerase</fullName>
        <ecNumber evidence="4">5.2.1.8</ecNumber>
    </recommendedName>
</protein>
<gene>
    <name evidence="6" type="primary">gldI</name>
    <name evidence="6" type="ORF">J4050_05350</name>
</gene>
<comment type="similarity">
    <text evidence="4">Belongs to the FKBP-type PPIase family.</text>
</comment>
<keyword evidence="2 3" id="KW-0697">Rotamase</keyword>
<evidence type="ECO:0000259" key="5">
    <source>
        <dbReference type="PROSITE" id="PS50059"/>
    </source>
</evidence>
<dbReference type="EMBL" id="JAGEVF010000003">
    <property type="protein sequence ID" value="MBO3116162.1"/>
    <property type="molecule type" value="Genomic_DNA"/>
</dbReference>